<dbReference type="GO" id="GO:0004818">
    <property type="term" value="F:glutamate-tRNA ligase activity"/>
    <property type="evidence" value="ECO:0007669"/>
    <property type="project" value="UniProtKB-UniRule"/>
</dbReference>
<comment type="caution">
    <text evidence="11">The sequence shown here is derived from an EMBL/GenBank/DDBJ whole genome shotgun (WGS) entry which is preliminary data.</text>
</comment>
<keyword evidence="4 8" id="KW-0547">Nucleotide-binding</keyword>
<dbReference type="Pfam" id="PF00749">
    <property type="entry name" value="tRNA-synt_1c"/>
    <property type="match status" value="1"/>
</dbReference>
<dbReference type="InterPro" id="IPR049940">
    <property type="entry name" value="GluQ/Sye"/>
</dbReference>
<dbReference type="FunFam" id="3.40.50.620:FF:000127">
    <property type="entry name" value="Glutamate--tRNA ligase"/>
    <property type="match status" value="1"/>
</dbReference>
<dbReference type="EC" id="6.1.1.17" evidence="8"/>
<dbReference type="PRINTS" id="PR00987">
    <property type="entry name" value="TRNASYNTHGLU"/>
</dbReference>
<dbReference type="InterPro" id="IPR004527">
    <property type="entry name" value="Glu-tRNA-ligase_bac/mito"/>
</dbReference>
<evidence type="ECO:0000256" key="1">
    <source>
        <dbReference type="ARBA" id="ARBA00007894"/>
    </source>
</evidence>
<gene>
    <name evidence="8" type="primary">gltX</name>
    <name evidence="11" type="ORF">DP923_03990</name>
</gene>
<comment type="subcellular location">
    <subcellularLocation>
        <location evidence="8">Cytoplasm</location>
    </subcellularLocation>
</comment>
<dbReference type="HAMAP" id="MF_00022">
    <property type="entry name" value="Glu_tRNA_synth_type1"/>
    <property type="match status" value="1"/>
</dbReference>
<dbReference type="GO" id="GO:0008270">
    <property type="term" value="F:zinc ion binding"/>
    <property type="evidence" value="ECO:0007669"/>
    <property type="project" value="InterPro"/>
</dbReference>
<evidence type="ECO:0000259" key="10">
    <source>
        <dbReference type="Pfam" id="PF19269"/>
    </source>
</evidence>
<dbReference type="InterPro" id="IPR000924">
    <property type="entry name" value="Glu/Gln-tRNA-synth"/>
</dbReference>
<dbReference type="EMBL" id="QMDV01000001">
    <property type="protein sequence ID" value="RAU84213.1"/>
    <property type="molecule type" value="Genomic_DNA"/>
</dbReference>
<dbReference type="SUPFAM" id="SSF52374">
    <property type="entry name" value="Nucleotidylyl transferase"/>
    <property type="match status" value="1"/>
</dbReference>
<feature type="domain" description="Glutamyl/glutaminyl-tRNA synthetase class Ib catalytic" evidence="9">
    <location>
        <begin position="4"/>
        <end position="349"/>
    </location>
</feature>
<organism evidence="11 12">
    <name type="scientific">Pontibacter arcticus</name>
    <dbReference type="NCBI Taxonomy" id="2080288"/>
    <lineage>
        <taxon>Bacteria</taxon>
        <taxon>Pseudomonadati</taxon>
        <taxon>Bacteroidota</taxon>
        <taxon>Cytophagia</taxon>
        <taxon>Cytophagales</taxon>
        <taxon>Hymenobacteraceae</taxon>
        <taxon>Pontibacter</taxon>
    </lineage>
</organism>
<dbReference type="RefSeq" id="WP_112304494.1">
    <property type="nucleotide sequence ID" value="NZ_QMDV01000001.1"/>
</dbReference>
<evidence type="ECO:0000313" key="11">
    <source>
        <dbReference type="EMBL" id="RAU84213.1"/>
    </source>
</evidence>
<sequence length="513" mass="58555">MEREVRVRFAPSPTGPLHIGGVRTALYNYLLARKLGGTMILRIEDTDQNRFVPGAEDYIRESLEWAGIELDESPWKGGPYAPYRQSERKPMYMQYALQLVESGHAYYAFDTAEELEEMRERLKAAKVATPQYNAITRATMKNSLTLPEDEVKKRLASGEAYVIRLKVPRKEEIRLKDMIRGWVMVHSSSIDDKVLMKSDGMPTYHLANIVDDHLMKITHVIRGEEWLPSAPLHVLLYRFLGWEDTMPEFAHLPLLLKPDGNGKLSKRDGDKFGFPVFPLEWTDPITGDKSMGYREKGFMPEAFVNFLAFLGWNPGTQQELFTMQELIEAFTVERIGKSGTKFDWQKARWFNEQYLRAKPDEELAQYLLKALEERNISCSLEKATKISGLMKERVTLPSDFWNEAVYFFEAPTTYSEKVASKKWNSQAVAVFTAFKDELGGLTEYNAESIKELLNTILERNAMKIGQVMQALRLAVTGLEAGPDLMQIIEIIGAAETKTRIEHAIEKLAPYAAA</sequence>
<evidence type="ECO:0000256" key="2">
    <source>
        <dbReference type="ARBA" id="ARBA00022490"/>
    </source>
</evidence>
<dbReference type="InterPro" id="IPR008925">
    <property type="entry name" value="aa_tRNA-synth_I_cd-bd_sf"/>
</dbReference>
<feature type="domain" description="Aminoacyl-tRNA synthetase class I anticodon-binding" evidence="10">
    <location>
        <begin position="371"/>
        <end position="504"/>
    </location>
</feature>
<dbReference type="GO" id="GO:0005829">
    <property type="term" value="C:cytosol"/>
    <property type="evidence" value="ECO:0007669"/>
    <property type="project" value="TreeGrafter"/>
</dbReference>
<dbReference type="InterPro" id="IPR014729">
    <property type="entry name" value="Rossmann-like_a/b/a_fold"/>
</dbReference>
<dbReference type="Gene3D" id="3.40.50.620">
    <property type="entry name" value="HUPs"/>
    <property type="match status" value="1"/>
</dbReference>
<dbReference type="InterPro" id="IPR033910">
    <property type="entry name" value="GluRS_core"/>
</dbReference>
<dbReference type="Pfam" id="PF19269">
    <property type="entry name" value="Anticodon_2"/>
    <property type="match status" value="1"/>
</dbReference>
<comment type="catalytic activity">
    <reaction evidence="8">
        <text>tRNA(Glu) + L-glutamate + ATP = L-glutamyl-tRNA(Glu) + AMP + diphosphate</text>
        <dbReference type="Rhea" id="RHEA:23540"/>
        <dbReference type="Rhea" id="RHEA-COMP:9663"/>
        <dbReference type="Rhea" id="RHEA-COMP:9680"/>
        <dbReference type="ChEBI" id="CHEBI:29985"/>
        <dbReference type="ChEBI" id="CHEBI:30616"/>
        <dbReference type="ChEBI" id="CHEBI:33019"/>
        <dbReference type="ChEBI" id="CHEBI:78442"/>
        <dbReference type="ChEBI" id="CHEBI:78520"/>
        <dbReference type="ChEBI" id="CHEBI:456215"/>
        <dbReference type="EC" id="6.1.1.17"/>
    </reaction>
</comment>
<feature type="short sequence motif" description="'KMSKS' region" evidence="8">
    <location>
        <begin position="263"/>
        <end position="267"/>
    </location>
</feature>
<dbReference type="GO" id="GO:0006424">
    <property type="term" value="P:glutamyl-tRNA aminoacylation"/>
    <property type="evidence" value="ECO:0007669"/>
    <property type="project" value="UniProtKB-UniRule"/>
</dbReference>
<dbReference type="PROSITE" id="PS00178">
    <property type="entry name" value="AA_TRNA_LIGASE_I"/>
    <property type="match status" value="1"/>
</dbReference>
<feature type="binding site" evidence="8">
    <location>
        <position position="266"/>
    </location>
    <ligand>
        <name>ATP</name>
        <dbReference type="ChEBI" id="CHEBI:30616"/>
    </ligand>
</feature>
<reference evidence="11 12" key="1">
    <citation type="submission" date="2018-06" db="EMBL/GenBank/DDBJ databases">
        <authorList>
            <person name="Liu Z.-W."/>
        </authorList>
    </citation>
    <scope>NUCLEOTIDE SEQUENCE [LARGE SCALE GENOMIC DNA]</scope>
    <source>
        <strain evidence="11 12">2b14</strain>
    </source>
</reference>
<evidence type="ECO:0000313" key="12">
    <source>
        <dbReference type="Proteomes" id="UP000251692"/>
    </source>
</evidence>
<dbReference type="NCBIfam" id="TIGR00464">
    <property type="entry name" value="gltX_bact"/>
    <property type="match status" value="1"/>
</dbReference>
<dbReference type="GO" id="GO:0005524">
    <property type="term" value="F:ATP binding"/>
    <property type="evidence" value="ECO:0007669"/>
    <property type="project" value="UniProtKB-UniRule"/>
</dbReference>
<dbReference type="PANTHER" id="PTHR43311">
    <property type="entry name" value="GLUTAMATE--TRNA LIGASE"/>
    <property type="match status" value="1"/>
</dbReference>
<name>A0A364RIW3_9BACT</name>
<keyword evidence="2 8" id="KW-0963">Cytoplasm</keyword>
<keyword evidence="7 8" id="KW-0030">Aminoacyl-tRNA synthetase</keyword>
<dbReference type="SUPFAM" id="SSF48163">
    <property type="entry name" value="An anticodon-binding domain of class I aminoacyl-tRNA synthetases"/>
    <property type="match status" value="1"/>
</dbReference>
<evidence type="ECO:0000256" key="7">
    <source>
        <dbReference type="ARBA" id="ARBA00023146"/>
    </source>
</evidence>
<proteinExistence type="inferred from homology"/>
<dbReference type="GO" id="GO:0000049">
    <property type="term" value="F:tRNA binding"/>
    <property type="evidence" value="ECO:0007669"/>
    <property type="project" value="InterPro"/>
</dbReference>
<evidence type="ECO:0000256" key="3">
    <source>
        <dbReference type="ARBA" id="ARBA00022598"/>
    </source>
</evidence>
<dbReference type="Proteomes" id="UP000251692">
    <property type="component" value="Unassembled WGS sequence"/>
</dbReference>
<accession>A0A364RIW3</accession>
<dbReference type="OrthoDB" id="9807503at2"/>
<evidence type="ECO:0000259" key="9">
    <source>
        <dbReference type="Pfam" id="PF00749"/>
    </source>
</evidence>
<feature type="short sequence motif" description="'HIGH' region" evidence="8">
    <location>
        <begin position="11"/>
        <end position="21"/>
    </location>
</feature>
<dbReference type="PANTHER" id="PTHR43311:SF2">
    <property type="entry name" value="GLUTAMATE--TRNA LIGASE, MITOCHONDRIAL-RELATED"/>
    <property type="match status" value="1"/>
</dbReference>
<keyword evidence="3 8" id="KW-0436">Ligase</keyword>
<dbReference type="CDD" id="cd00808">
    <property type="entry name" value="GluRS_core"/>
    <property type="match status" value="1"/>
</dbReference>
<evidence type="ECO:0000256" key="8">
    <source>
        <dbReference type="HAMAP-Rule" id="MF_00022"/>
    </source>
</evidence>
<evidence type="ECO:0000256" key="5">
    <source>
        <dbReference type="ARBA" id="ARBA00022840"/>
    </source>
</evidence>
<dbReference type="InterPro" id="IPR020751">
    <property type="entry name" value="aa-tRNA-synth_I_codon-bd_sub2"/>
</dbReference>
<dbReference type="AlphaFoldDB" id="A0A364RIW3"/>
<protein>
    <recommendedName>
        <fullName evidence="8">Glutamate--tRNA ligase</fullName>
        <ecNumber evidence="8">6.1.1.17</ecNumber>
    </recommendedName>
    <alternativeName>
        <fullName evidence="8">Glutamyl-tRNA synthetase</fullName>
        <shortName evidence="8">GluRS</shortName>
    </alternativeName>
</protein>
<evidence type="ECO:0000256" key="6">
    <source>
        <dbReference type="ARBA" id="ARBA00022917"/>
    </source>
</evidence>
<comment type="similarity">
    <text evidence="1 8">Belongs to the class-I aminoacyl-tRNA synthetase family. Glutamate--tRNA ligase type 1 subfamily.</text>
</comment>
<comment type="caution">
    <text evidence="8">Lacks conserved residue(s) required for the propagation of feature annotation.</text>
</comment>
<dbReference type="InterPro" id="IPR020058">
    <property type="entry name" value="Glu/Gln-tRNA-synth_Ib_cat-dom"/>
</dbReference>
<dbReference type="Gene3D" id="1.10.10.350">
    <property type="match status" value="1"/>
</dbReference>
<evidence type="ECO:0000256" key="4">
    <source>
        <dbReference type="ARBA" id="ARBA00022741"/>
    </source>
</evidence>
<keyword evidence="5 8" id="KW-0067">ATP-binding</keyword>
<keyword evidence="12" id="KW-1185">Reference proteome</keyword>
<dbReference type="InterPro" id="IPR045462">
    <property type="entry name" value="aa-tRNA-synth_I_cd-bd"/>
</dbReference>
<reference evidence="11 12" key="2">
    <citation type="submission" date="2018-07" db="EMBL/GenBank/DDBJ databases">
        <title>Pontibacter sp. 2b14 genomic sequence and assembly.</title>
        <authorList>
            <person name="Du Z.-J."/>
        </authorList>
    </citation>
    <scope>NUCLEOTIDE SEQUENCE [LARGE SCALE GENOMIC DNA]</scope>
    <source>
        <strain evidence="11 12">2b14</strain>
    </source>
</reference>
<comment type="subunit">
    <text evidence="8">Monomer.</text>
</comment>
<dbReference type="InterPro" id="IPR001412">
    <property type="entry name" value="aa-tRNA-synth_I_CS"/>
</dbReference>
<comment type="function">
    <text evidence="8">Catalyzes the attachment of glutamate to tRNA(Glu) in a two-step reaction: glutamate is first activated by ATP to form Glu-AMP and then transferred to the acceptor end of tRNA(Glu).</text>
</comment>
<keyword evidence="6 8" id="KW-0648">Protein biosynthesis</keyword>